<dbReference type="PROSITE" id="PS50048">
    <property type="entry name" value="ZN2_CY6_FUNGAL_2"/>
    <property type="match status" value="1"/>
</dbReference>
<gene>
    <name evidence="9" type="ORF">BJY01DRAFT_246604</name>
</gene>
<feature type="domain" description="Zn(2)-C6 fungal-type" evidence="8">
    <location>
        <begin position="20"/>
        <end position="50"/>
    </location>
</feature>
<protein>
    <recommendedName>
        <fullName evidence="8">Zn(2)-C6 fungal-type domain-containing protein</fullName>
    </recommendedName>
</protein>
<dbReference type="CDD" id="cd00067">
    <property type="entry name" value="GAL4"/>
    <property type="match status" value="1"/>
</dbReference>
<evidence type="ECO:0000313" key="9">
    <source>
        <dbReference type="EMBL" id="KAL2847837.1"/>
    </source>
</evidence>
<evidence type="ECO:0000313" key="10">
    <source>
        <dbReference type="Proteomes" id="UP001610446"/>
    </source>
</evidence>
<accession>A0ABR4K697</accession>
<comment type="subcellular location">
    <subcellularLocation>
        <location evidence="1">Nucleus</location>
    </subcellularLocation>
</comment>
<dbReference type="InterPro" id="IPR001138">
    <property type="entry name" value="Zn2Cys6_DnaBD"/>
</dbReference>
<dbReference type="InterPro" id="IPR036864">
    <property type="entry name" value="Zn2-C6_fun-type_DNA-bd_sf"/>
</dbReference>
<comment type="caution">
    <text evidence="9">The sequence shown here is derived from an EMBL/GenBank/DDBJ whole genome shotgun (WGS) entry which is preliminary data.</text>
</comment>
<evidence type="ECO:0000256" key="2">
    <source>
        <dbReference type="ARBA" id="ARBA00022723"/>
    </source>
</evidence>
<keyword evidence="5" id="KW-0804">Transcription</keyword>
<evidence type="ECO:0000256" key="4">
    <source>
        <dbReference type="ARBA" id="ARBA00023125"/>
    </source>
</evidence>
<reference evidence="9 10" key="1">
    <citation type="submission" date="2024-07" db="EMBL/GenBank/DDBJ databases">
        <title>Section-level genome sequencing and comparative genomics of Aspergillus sections Usti and Cavernicolus.</title>
        <authorList>
            <consortium name="Lawrence Berkeley National Laboratory"/>
            <person name="Nybo J.L."/>
            <person name="Vesth T.C."/>
            <person name="Theobald S."/>
            <person name="Frisvad J.C."/>
            <person name="Larsen T.O."/>
            <person name="Kjaerboelling I."/>
            <person name="Rothschild-Mancinelli K."/>
            <person name="Lyhne E.K."/>
            <person name="Kogle M.E."/>
            <person name="Barry K."/>
            <person name="Clum A."/>
            <person name="Na H."/>
            <person name="Ledsgaard L."/>
            <person name="Lin J."/>
            <person name="Lipzen A."/>
            <person name="Kuo A."/>
            <person name="Riley R."/>
            <person name="Mondo S."/>
            <person name="Labutti K."/>
            <person name="Haridas S."/>
            <person name="Pangalinan J."/>
            <person name="Salamov A.A."/>
            <person name="Simmons B.A."/>
            <person name="Magnuson J.K."/>
            <person name="Chen J."/>
            <person name="Drula E."/>
            <person name="Henrissat B."/>
            <person name="Wiebenga A."/>
            <person name="Lubbers R.J."/>
            <person name="Gomes A.C."/>
            <person name="Makela M.R."/>
            <person name="Stajich J."/>
            <person name="Grigoriev I.V."/>
            <person name="Mortensen U.H."/>
            <person name="De Vries R.P."/>
            <person name="Baker S.E."/>
            <person name="Andersen M.R."/>
        </authorList>
    </citation>
    <scope>NUCLEOTIDE SEQUENCE [LARGE SCALE GENOMIC DNA]</scope>
    <source>
        <strain evidence="9 10">CBS 123904</strain>
    </source>
</reference>
<evidence type="ECO:0000259" key="8">
    <source>
        <dbReference type="PROSITE" id="PS50048"/>
    </source>
</evidence>
<feature type="region of interest" description="Disordered" evidence="7">
    <location>
        <begin position="1"/>
        <end position="20"/>
    </location>
</feature>
<dbReference type="SMART" id="SM00066">
    <property type="entry name" value="GAL4"/>
    <property type="match status" value="1"/>
</dbReference>
<dbReference type="InterPro" id="IPR050815">
    <property type="entry name" value="TF_fung"/>
</dbReference>
<evidence type="ECO:0000256" key="6">
    <source>
        <dbReference type="ARBA" id="ARBA00023242"/>
    </source>
</evidence>
<keyword evidence="4" id="KW-0238">DNA-binding</keyword>
<dbReference type="Gene3D" id="4.10.240.10">
    <property type="entry name" value="Zn(2)-C6 fungal-type DNA-binding domain"/>
    <property type="match status" value="1"/>
</dbReference>
<evidence type="ECO:0000256" key="5">
    <source>
        <dbReference type="ARBA" id="ARBA00023163"/>
    </source>
</evidence>
<dbReference type="PANTHER" id="PTHR47338:SF3">
    <property type="entry name" value="C6 FINGER DOMAIN TRANSCRIPTION FACTOR DBAA-RELATED"/>
    <property type="match status" value="1"/>
</dbReference>
<dbReference type="Pfam" id="PF00172">
    <property type="entry name" value="Zn_clus"/>
    <property type="match status" value="1"/>
</dbReference>
<dbReference type="PANTHER" id="PTHR47338">
    <property type="entry name" value="ZN(II)2CYS6 TRANSCRIPTION FACTOR (EUROFUNG)-RELATED"/>
    <property type="match status" value="1"/>
</dbReference>
<dbReference type="Pfam" id="PF04082">
    <property type="entry name" value="Fungal_trans"/>
    <property type="match status" value="1"/>
</dbReference>
<proteinExistence type="predicted"/>
<keyword evidence="10" id="KW-1185">Reference proteome</keyword>
<sequence>MNERRQSQSPDSSRKPPGSACAECRRRKLRCDGAQPQCENCFMSGASCVVTPPTARRGPKKGHIKTLQARIANLESRLNGAASGEIPEEVAGNDSDHQLFQPLEDIHLPAPVFISPADLPMPPITSPDLGPLNAMPPWDISVTLPGVEISDLIKDDLDQLFFDRVYIFAPMLHRSRYLAWSRGPSKSPVRQGLQYAMWAMAASMSAQLEHLRDFLYQQAVQMLESPDARDLEAGADGCCQLENVQAWLMVAFYEFSRLTYDRGWMSAGKCFRLVQLLHLHEVDRSERADTSADLVPDETEEKRRVFWAAYVLDRLISIRADHPLTFFEPLIVTRLPASEDAFQTRHVAEPSGFLSDIFASQETQARSATHDCIILATLCGRTLSHRQQTAAEHSCDGLSDAFLERHQSLDALLTRTARSIEKASEFSAGKYQNEPMSLFNTIVAQAAVLHHRWTLETVVGQSDTTFQPMVLQCRQQALSSALELVRLARLVSQLSYFKIHPFMPLPLILCAEFLRMHQATDPSASLPLQEILRILEGLTSISNFRQAWKIEL</sequence>
<dbReference type="CDD" id="cd12148">
    <property type="entry name" value="fungal_TF_MHR"/>
    <property type="match status" value="1"/>
</dbReference>
<name>A0ABR4K697_9EURO</name>
<dbReference type="SMART" id="SM00906">
    <property type="entry name" value="Fungal_trans"/>
    <property type="match status" value="1"/>
</dbReference>
<organism evidence="9 10">
    <name type="scientific">Aspergillus pseudoustus</name>
    <dbReference type="NCBI Taxonomy" id="1810923"/>
    <lineage>
        <taxon>Eukaryota</taxon>
        <taxon>Fungi</taxon>
        <taxon>Dikarya</taxon>
        <taxon>Ascomycota</taxon>
        <taxon>Pezizomycotina</taxon>
        <taxon>Eurotiomycetes</taxon>
        <taxon>Eurotiomycetidae</taxon>
        <taxon>Eurotiales</taxon>
        <taxon>Aspergillaceae</taxon>
        <taxon>Aspergillus</taxon>
        <taxon>Aspergillus subgen. Nidulantes</taxon>
    </lineage>
</organism>
<evidence type="ECO:0000256" key="7">
    <source>
        <dbReference type="SAM" id="MobiDB-lite"/>
    </source>
</evidence>
<dbReference type="Proteomes" id="UP001610446">
    <property type="component" value="Unassembled WGS sequence"/>
</dbReference>
<dbReference type="PROSITE" id="PS00463">
    <property type="entry name" value="ZN2_CY6_FUNGAL_1"/>
    <property type="match status" value="1"/>
</dbReference>
<dbReference type="EMBL" id="JBFXLU010000053">
    <property type="protein sequence ID" value="KAL2847837.1"/>
    <property type="molecule type" value="Genomic_DNA"/>
</dbReference>
<keyword evidence="3" id="KW-0805">Transcription regulation</keyword>
<keyword evidence="6" id="KW-0539">Nucleus</keyword>
<keyword evidence="2" id="KW-0479">Metal-binding</keyword>
<evidence type="ECO:0000256" key="3">
    <source>
        <dbReference type="ARBA" id="ARBA00023015"/>
    </source>
</evidence>
<dbReference type="InterPro" id="IPR007219">
    <property type="entry name" value="XnlR_reg_dom"/>
</dbReference>
<evidence type="ECO:0000256" key="1">
    <source>
        <dbReference type="ARBA" id="ARBA00004123"/>
    </source>
</evidence>
<dbReference type="SUPFAM" id="SSF57701">
    <property type="entry name" value="Zn2/Cys6 DNA-binding domain"/>
    <property type="match status" value="1"/>
</dbReference>